<dbReference type="InterPro" id="IPR032675">
    <property type="entry name" value="LRR_dom_sf"/>
</dbReference>
<dbReference type="PANTHER" id="PTHR47986:SF10">
    <property type="entry name" value="RECEPTOR-LIKE KINASE TMK4"/>
    <property type="match status" value="1"/>
</dbReference>
<evidence type="ECO:0000256" key="5">
    <source>
        <dbReference type="ARBA" id="ARBA00022692"/>
    </source>
</evidence>
<evidence type="ECO:0000256" key="13">
    <source>
        <dbReference type="ARBA" id="ARBA00023170"/>
    </source>
</evidence>
<evidence type="ECO:0000256" key="10">
    <source>
        <dbReference type="ARBA" id="ARBA00022840"/>
    </source>
</evidence>
<evidence type="ECO:0000256" key="7">
    <source>
        <dbReference type="ARBA" id="ARBA00022737"/>
    </source>
</evidence>
<dbReference type="InterPro" id="IPR003591">
    <property type="entry name" value="Leu-rich_rpt_typical-subtyp"/>
</dbReference>
<keyword evidence="12 17" id="KW-0472">Membrane</keyword>
<dbReference type="InterPro" id="IPR011009">
    <property type="entry name" value="Kinase-like_dom_sf"/>
</dbReference>
<sequence length="800" mass="89109">MAGPTTPTSAAGQALRVAAPPATASPLSNSVDSHSPEYYPPISTPSHNNLTGPVPSLANLQLLQNVNLEFNNFTSVPDGCFHGLFSLQVISMSSNFNLAPWTFLTSLVMIDHQHSSVLDSIYFDFTNMEGNLPDIFHSFPRLRYLVLHGNNLTGVLPKSLGQTLIAYLSLSNQKVGFSGSIHVLSTMIYLRTVELQNNKFTGSIPDLSNSHYLNGLRLDNNFLTGVVPPFLASLENLEILLLNNNMLRGPIPNFVSHFKVIGLYPINRLCPVSDGLCDQMILLDIAEAYGNPVQLTDSWKWDNPNCQNWSSILCRLDGKVVVVDMARQGLTGTILPEFANLTDLKALNLSGNNLTGSIPASLVTLSQLETLDLSYNDLSGEVPIFPTRVKLNITGNPFLYFQRHPTFPFVWVAGALAITIVGFLMFMVIVYNRKRCASLVTKGLFKKARTYSDDNVENFMKRYSSLVPKLYSYKEIKKMTKSFHHKIGQGGFGIVYKGCLDDGRHVAVKVISESKGSGEEFMNEVISISRTSHVNIVSLLGFCYEKNKRALIYEFMLNGSLDKFIHRKGSPNTNCDLDLNILYKIAIGIAQGLEYLHRGCSTRIVHLDIKPQNILLDEYFCSKISDFGLAILCKRRESIISLLGARGTIGYIAPEILTRRYGGVSHKSDVYSYGMLILEIIGGKNHEYRKSQASEIFLPEIIYENLVQDNIRSSHSPIIEEEAGILKKMIMISLWCIQTIPTNRPCINKVIEMLEGPLELVPFPPKPTSYSPNIVAPLQFLEVSFKKVNSNASYYLLCLY</sequence>
<dbReference type="EMBL" id="JASCZI010241680">
    <property type="protein sequence ID" value="MED6204588.1"/>
    <property type="molecule type" value="Genomic_DNA"/>
</dbReference>
<keyword evidence="6" id="KW-0732">Signal</keyword>
<keyword evidence="11 17" id="KW-1133">Transmembrane helix</keyword>
<name>A0ABU6Y779_9FABA</name>
<protein>
    <recommendedName>
        <fullName evidence="18">Protein kinase domain-containing protein</fullName>
    </recommendedName>
</protein>
<evidence type="ECO:0000256" key="4">
    <source>
        <dbReference type="ARBA" id="ARBA00022679"/>
    </source>
</evidence>
<dbReference type="InterPro" id="IPR001245">
    <property type="entry name" value="Ser-Thr/Tyr_kinase_cat_dom"/>
</dbReference>
<dbReference type="SMART" id="SM00220">
    <property type="entry name" value="S_TKc"/>
    <property type="match status" value="1"/>
</dbReference>
<dbReference type="PRINTS" id="PR00019">
    <property type="entry name" value="LEURICHRPT"/>
</dbReference>
<dbReference type="Pfam" id="PF07714">
    <property type="entry name" value="PK_Tyr_Ser-Thr"/>
    <property type="match status" value="1"/>
</dbReference>
<dbReference type="PROSITE" id="PS00108">
    <property type="entry name" value="PROTEIN_KINASE_ST"/>
    <property type="match status" value="1"/>
</dbReference>
<dbReference type="PANTHER" id="PTHR47986">
    <property type="entry name" value="OSJNBA0070M12.3 PROTEIN"/>
    <property type="match status" value="1"/>
</dbReference>
<feature type="compositionally biased region" description="Polar residues" evidence="16">
    <location>
        <begin position="1"/>
        <end position="11"/>
    </location>
</feature>
<proteinExistence type="predicted"/>
<dbReference type="PROSITE" id="PS00107">
    <property type="entry name" value="PROTEIN_KINASE_ATP"/>
    <property type="match status" value="1"/>
</dbReference>
<keyword evidence="5 17" id="KW-0812">Transmembrane</keyword>
<evidence type="ECO:0000313" key="20">
    <source>
        <dbReference type="Proteomes" id="UP001341840"/>
    </source>
</evidence>
<evidence type="ECO:0000256" key="17">
    <source>
        <dbReference type="SAM" id="Phobius"/>
    </source>
</evidence>
<dbReference type="Gene3D" id="1.10.510.10">
    <property type="entry name" value="Transferase(Phosphotransferase) domain 1"/>
    <property type="match status" value="1"/>
</dbReference>
<evidence type="ECO:0000259" key="18">
    <source>
        <dbReference type="PROSITE" id="PS50011"/>
    </source>
</evidence>
<evidence type="ECO:0000256" key="3">
    <source>
        <dbReference type="ARBA" id="ARBA00022614"/>
    </source>
</evidence>
<evidence type="ECO:0000256" key="2">
    <source>
        <dbReference type="ARBA" id="ARBA00022527"/>
    </source>
</evidence>
<evidence type="ECO:0000256" key="8">
    <source>
        <dbReference type="ARBA" id="ARBA00022741"/>
    </source>
</evidence>
<dbReference type="Proteomes" id="UP001341840">
    <property type="component" value="Unassembled WGS sequence"/>
</dbReference>
<dbReference type="SUPFAM" id="SSF52058">
    <property type="entry name" value="L domain-like"/>
    <property type="match status" value="1"/>
</dbReference>
<dbReference type="InterPro" id="IPR017441">
    <property type="entry name" value="Protein_kinase_ATP_BS"/>
</dbReference>
<comment type="subcellular location">
    <subcellularLocation>
        <location evidence="1">Membrane</location>
        <topology evidence="1">Single-pass membrane protein</topology>
    </subcellularLocation>
</comment>
<reference evidence="19 20" key="1">
    <citation type="journal article" date="2023" name="Plants (Basel)">
        <title>Bridging the Gap: Combining Genomics and Transcriptomics Approaches to Understand Stylosanthes scabra, an Orphan Legume from the Brazilian Caatinga.</title>
        <authorList>
            <person name="Ferreira-Neto J.R.C."/>
            <person name="da Silva M.D."/>
            <person name="Binneck E."/>
            <person name="de Melo N.F."/>
            <person name="da Silva R.H."/>
            <person name="de Melo A.L.T.M."/>
            <person name="Pandolfi V."/>
            <person name="Bustamante F.O."/>
            <person name="Brasileiro-Vidal A.C."/>
            <person name="Benko-Iseppon A.M."/>
        </authorList>
    </citation>
    <scope>NUCLEOTIDE SEQUENCE [LARGE SCALE GENOMIC DNA]</scope>
    <source>
        <tissue evidence="19">Leaves</tissue>
    </source>
</reference>
<feature type="transmembrane region" description="Helical" evidence="17">
    <location>
        <begin position="409"/>
        <end position="431"/>
    </location>
</feature>
<dbReference type="Gene3D" id="3.30.200.20">
    <property type="entry name" value="Phosphorylase Kinase, domain 1"/>
    <property type="match status" value="1"/>
</dbReference>
<evidence type="ECO:0000256" key="14">
    <source>
        <dbReference type="ARBA" id="ARBA00023180"/>
    </source>
</evidence>
<keyword evidence="7" id="KW-0677">Repeat</keyword>
<evidence type="ECO:0000256" key="12">
    <source>
        <dbReference type="ARBA" id="ARBA00023136"/>
    </source>
</evidence>
<comment type="caution">
    <text evidence="19">The sequence shown here is derived from an EMBL/GenBank/DDBJ whole genome shotgun (WGS) entry which is preliminary data.</text>
</comment>
<keyword evidence="14" id="KW-0325">Glycoprotein</keyword>
<evidence type="ECO:0000313" key="19">
    <source>
        <dbReference type="EMBL" id="MED6204588.1"/>
    </source>
</evidence>
<dbReference type="InterPro" id="IPR008271">
    <property type="entry name" value="Ser/Thr_kinase_AS"/>
</dbReference>
<keyword evidence="10 15" id="KW-0067">ATP-binding</keyword>
<feature type="binding site" evidence="15">
    <location>
        <position position="509"/>
    </location>
    <ligand>
        <name>ATP</name>
        <dbReference type="ChEBI" id="CHEBI:30616"/>
    </ligand>
</feature>
<dbReference type="InterPro" id="IPR001611">
    <property type="entry name" value="Leu-rich_rpt"/>
</dbReference>
<keyword evidence="3" id="KW-0433">Leucine-rich repeat</keyword>
<dbReference type="Pfam" id="PF13855">
    <property type="entry name" value="LRR_8"/>
    <property type="match status" value="1"/>
</dbReference>
<dbReference type="SMART" id="SM00369">
    <property type="entry name" value="LRR_TYP"/>
    <property type="match status" value="4"/>
</dbReference>
<evidence type="ECO:0000256" key="1">
    <source>
        <dbReference type="ARBA" id="ARBA00004167"/>
    </source>
</evidence>
<keyword evidence="2" id="KW-0723">Serine/threonine-protein kinase</keyword>
<gene>
    <name evidence="19" type="ORF">PIB30_010442</name>
</gene>
<dbReference type="SUPFAM" id="SSF56112">
    <property type="entry name" value="Protein kinase-like (PK-like)"/>
    <property type="match status" value="1"/>
</dbReference>
<dbReference type="InterPro" id="IPR000719">
    <property type="entry name" value="Prot_kinase_dom"/>
</dbReference>
<dbReference type="Pfam" id="PF00560">
    <property type="entry name" value="LRR_1"/>
    <property type="match status" value="1"/>
</dbReference>
<evidence type="ECO:0000256" key="15">
    <source>
        <dbReference type="PROSITE-ProRule" id="PRU10141"/>
    </source>
</evidence>
<keyword evidence="4" id="KW-0808">Transferase</keyword>
<accession>A0ABU6Y779</accession>
<keyword evidence="8 15" id="KW-0547">Nucleotide-binding</keyword>
<evidence type="ECO:0000256" key="9">
    <source>
        <dbReference type="ARBA" id="ARBA00022777"/>
    </source>
</evidence>
<organism evidence="19 20">
    <name type="scientific">Stylosanthes scabra</name>
    <dbReference type="NCBI Taxonomy" id="79078"/>
    <lineage>
        <taxon>Eukaryota</taxon>
        <taxon>Viridiplantae</taxon>
        <taxon>Streptophyta</taxon>
        <taxon>Embryophyta</taxon>
        <taxon>Tracheophyta</taxon>
        <taxon>Spermatophyta</taxon>
        <taxon>Magnoliopsida</taxon>
        <taxon>eudicotyledons</taxon>
        <taxon>Gunneridae</taxon>
        <taxon>Pentapetalae</taxon>
        <taxon>rosids</taxon>
        <taxon>fabids</taxon>
        <taxon>Fabales</taxon>
        <taxon>Fabaceae</taxon>
        <taxon>Papilionoideae</taxon>
        <taxon>50 kb inversion clade</taxon>
        <taxon>dalbergioids sensu lato</taxon>
        <taxon>Dalbergieae</taxon>
        <taxon>Pterocarpus clade</taxon>
        <taxon>Stylosanthes</taxon>
    </lineage>
</organism>
<keyword evidence="9" id="KW-0418">Kinase</keyword>
<feature type="region of interest" description="Disordered" evidence="16">
    <location>
        <begin position="1"/>
        <end position="45"/>
    </location>
</feature>
<dbReference type="InterPro" id="IPR052422">
    <property type="entry name" value="Auxin_Ser/Thr_Kinase"/>
</dbReference>
<keyword evidence="20" id="KW-1185">Reference proteome</keyword>
<dbReference type="Gene3D" id="3.80.10.10">
    <property type="entry name" value="Ribonuclease Inhibitor"/>
    <property type="match status" value="2"/>
</dbReference>
<dbReference type="PROSITE" id="PS50011">
    <property type="entry name" value="PROTEIN_KINASE_DOM"/>
    <property type="match status" value="1"/>
</dbReference>
<evidence type="ECO:0000256" key="6">
    <source>
        <dbReference type="ARBA" id="ARBA00022729"/>
    </source>
</evidence>
<feature type="domain" description="Protein kinase" evidence="18">
    <location>
        <begin position="481"/>
        <end position="764"/>
    </location>
</feature>
<evidence type="ECO:0000256" key="16">
    <source>
        <dbReference type="SAM" id="MobiDB-lite"/>
    </source>
</evidence>
<evidence type="ECO:0000256" key="11">
    <source>
        <dbReference type="ARBA" id="ARBA00022989"/>
    </source>
</evidence>
<keyword evidence="13" id="KW-0675">Receptor</keyword>